<gene>
    <name evidence="1" type="ORF">WAX74_14475</name>
</gene>
<dbReference type="InterPro" id="IPR037208">
    <property type="entry name" value="Spo0E-like_sf"/>
</dbReference>
<protein>
    <submittedName>
        <fullName evidence="1">Aspartyl-phosphate phosphatase Spo0E family protein</fullName>
    </submittedName>
</protein>
<proteinExistence type="predicted"/>
<dbReference type="InterPro" id="IPR036638">
    <property type="entry name" value="HLH_DNA-bd_sf"/>
</dbReference>
<accession>A0ABU8F738</accession>
<name>A0ABU8F738_9BACI</name>
<evidence type="ECO:0000313" key="1">
    <source>
        <dbReference type="EMBL" id="MEI4770827.1"/>
    </source>
</evidence>
<dbReference type="RefSeq" id="WP_336498449.1">
    <property type="nucleotide sequence ID" value="NZ_JBAWSY010000012.1"/>
</dbReference>
<dbReference type="Pfam" id="PF09388">
    <property type="entry name" value="SpoOE-like"/>
    <property type="match status" value="1"/>
</dbReference>
<keyword evidence="2" id="KW-1185">Reference proteome</keyword>
<dbReference type="EMBL" id="JBAWSY010000012">
    <property type="protein sequence ID" value="MEI4770827.1"/>
    <property type="molecule type" value="Genomic_DNA"/>
</dbReference>
<dbReference type="Gene3D" id="4.10.280.10">
    <property type="entry name" value="Helix-loop-helix DNA-binding domain"/>
    <property type="match status" value="1"/>
</dbReference>
<dbReference type="InterPro" id="IPR018540">
    <property type="entry name" value="Spo0E-like"/>
</dbReference>
<evidence type="ECO:0000313" key="2">
    <source>
        <dbReference type="Proteomes" id="UP001364890"/>
    </source>
</evidence>
<organism evidence="1 2">
    <name type="scientific">Psychrobacillus mangrovi</name>
    <dbReference type="NCBI Taxonomy" id="3117745"/>
    <lineage>
        <taxon>Bacteria</taxon>
        <taxon>Bacillati</taxon>
        <taxon>Bacillota</taxon>
        <taxon>Bacilli</taxon>
        <taxon>Bacillales</taxon>
        <taxon>Bacillaceae</taxon>
        <taxon>Psychrobacillus</taxon>
    </lineage>
</organism>
<sequence>MALMFQIDIKRKDMYRKAKKFGFTHPIVVSVSQELDRLLNRYQEKYNNQNINSLKNRLVS</sequence>
<dbReference type="SUPFAM" id="SSF140500">
    <property type="entry name" value="BAS1536-like"/>
    <property type="match status" value="1"/>
</dbReference>
<dbReference type="Proteomes" id="UP001364890">
    <property type="component" value="Unassembled WGS sequence"/>
</dbReference>
<comment type="caution">
    <text evidence="1">The sequence shown here is derived from an EMBL/GenBank/DDBJ whole genome shotgun (WGS) entry which is preliminary data.</text>
</comment>
<reference evidence="1 2" key="1">
    <citation type="submission" date="2024-01" db="EMBL/GenBank/DDBJ databases">
        <title>Seven novel Bacillus-like species.</title>
        <authorList>
            <person name="Liu G."/>
        </authorList>
    </citation>
    <scope>NUCLEOTIDE SEQUENCE [LARGE SCALE GENOMIC DNA]</scope>
    <source>
        <strain evidence="1 2">FJAT-51614</strain>
    </source>
</reference>